<dbReference type="PANTHER" id="PTHR35024:SF4">
    <property type="entry name" value="POLYMER-FORMING CYTOSKELETAL PROTEIN"/>
    <property type="match status" value="1"/>
</dbReference>
<dbReference type="Pfam" id="PF04519">
    <property type="entry name" value="Bactofilin"/>
    <property type="match status" value="1"/>
</dbReference>
<sequence>MFSKSQNKAQNRIDTLIGAETKIEGDIHFTGGLRIDGSVRGNVTESPTSPSTLVLSESARIIGAVSVSHIVINGKVEGPVRANEYIELQTKSRVIGDVYYKSLEMHTGAVIEGKLIYLGETTQGKIEDKTTLLPVDKD</sequence>
<name>A0A8D5G195_9PROT</name>
<dbReference type="InterPro" id="IPR007607">
    <property type="entry name" value="BacA/B"/>
</dbReference>
<evidence type="ECO:0000313" key="2">
    <source>
        <dbReference type="EMBL" id="BCM23805.1"/>
    </source>
</evidence>
<evidence type="ECO:0000313" key="3">
    <source>
        <dbReference type="Proteomes" id="UP000826722"/>
    </source>
</evidence>
<accession>A0A8D5G195</accession>
<dbReference type="RefSeq" id="WP_221764386.1">
    <property type="nucleotide sequence ID" value="NZ_AP024110.1"/>
</dbReference>
<dbReference type="KEGG" id="mpau:ZMTM_00640"/>
<keyword evidence="3" id="KW-1185">Reference proteome</keyword>
<proteinExistence type="inferred from homology"/>
<reference evidence="2" key="1">
    <citation type="journal article" date="2021" name="Arch. Microbiol.">
        <title>Methyloradius palustris gen. nov., sp. nov., a methanol-oxidizing bacterium isolated from snow.</title>
        <authorList>
            <person name="Miyadera T."/>
            <person name="Kojima H."/>
            <person name="Fukui M."/>
        </authorList>
    </citation>
    <scope>NUCLEOTIDE SEQUENCE</scope>
    <source>
        <strain evidence="2">Zm11</strain>
    </source>
</reference>
<dbReference type="EMBL" id="AP024110">
    <property type="protein sequence ID" value="BCM23805.1"/>
    <property type="molecule type" value="Genomic_DNA"/>
</dbReference>
<dbReference type="PANTHER" id="PTHR35024">
    <property type="entry name" value="HYPOTHETICAL CYTOSOLIC PROTEIN"/>
    <property type="match status" value="1"/>
</dbReference>
<evidence type="ECO:0008006" key="4">
    <source>
        <dbReference type="Google" id="ProtNLM"/>
    </source>
</evidence>
<comment type="similarity">
    <text evidence="1">Belongs to the bactofilin family.</text>
</comment>
<dbReference type="AlphaFoldDB" id="A0A8D5G195"/>
<evidence type="ECO:0000256" key="1">
    <source>
        <dbReference type="ARBA" id="ARBA00044755"/>
    </source>
</evidence>
<gene>
    <name evidence="2" type="ORF">ZMTM_00640</name>
</gene>
<organism evidence="2 3">
    <name type="scientific">Methyloradius palustris</name>
    <dbReference type="NCBI Taxonomy" id="2778876"/>
    <lineage>
        <taxon>Bacteria</taxon>
        <taxon>Pseudomonadati</taxon>
        <taxon>Pseudomonadota</taxon>
        <taxon>Betaproteobacteria</taxon>
        <taxon>Nitrosomonadales</taxon>
        <taxon>Methylophilaceae</taxon>
        <taxon>Methyloradius</taxon>
    </lineage>
</organism>
<dbReference type="Proteomes" id="UP000826722">
    <property type="component" value="Chromosome"/>
</dbReference>
<protein>
    <recommendedName>
        <fullName evidence="4">Cell shape determination protein CcmA</fullName>
    </recommendedName>
</protein>